<dbReference type="Proteomes" id="UP000675881">
    <property type="component" value="Chromosome 14"/>
</dbReference>
<evidence type="ECO:0000256" key="1">
    <source>
        <dbReference type="SAM" id="MobiDB-lite"/>
    </source>
</evidence>
<feature type="compositionally biased region" description="Low complexity" evidence="1">
    <location>
        <begin position="1"/>
        <end position="11"/>
    </location>
</feature>
<proteinExistence type="predicted"/>
<gene>
    <name evidence="3" type="ORF">LSAA_4915</name>
</gene>
<protein>
    <submittedName>
        <fullName evidence="3">(salmon louse) hypothetical protein</fullName>
    </submittedName>
</protein>
<evidence type="ECO:0000313" key="4">
    <source>
        <dbReference type="Proteomes" id="UP000675881"/>
    </source>
</evidence>
<feature type="transmembrane region" description="Helical" evidence="2">
    <location>
        <begin position="74"/>
        <end position="94"/>
    </location>
</feature>
<sequence length="107" mass="11306">MSSLGASSFSSARLPGSFSSSSISEARDGLVASHSGETHSHEASIPAASFSSLVYQKPLSYGEETEFLPDLTPLILGILVITGLSLLFPTFISVSTSRRKRDLPEGM</sequence>
<organism evidence="3 4">
    <name type="scientific">Lepeophtheirus salmonis</name>
    <name type="common">Salmon louse</name>
    <name type="synonym">Caligus salmonis</name>
    <dbReference type="NCBI Taxonomy" id="72036"/>
    <lineage>
        <taxon>Eukaryota</taxon>
        <taxon>Metazoa</taxon>
        <taxon>Ecdysozoa</taxon>
        <taxon>Arthropoda</taxon>
        <taxon>Crustacea</taxon>
        <taxon>Multicrustacea</taxon>
        <taxon>Hexanauplia</taxon>
        <taxon>Copepoda</taxon>
        <taxon>Siphonostomatoida</taxon>
        <taxon>Caligidae</taxon>
        <taxon>Lepeophtheirus</taxon>
    </lineage>
</organism>
<evidence type="ECO:0000256" key="2">
    <source>
        <dbReference type="SAM" id="Phobius"/>
    </source>
</evidence>
<accession>A0A7R8CL95</accession>
<reference evidence="3" key="1">
    <citation type="submission" date="2021-02" db="EMBL/GenBank/DDBJ databases">
        <authorList>
            <person name="Bekaert M."/>
        </authorList>
    </citation>
    <scope>NUCLEOTIDE SEQUENCE</scope>
    <source>
        <strain evidence="3">IoA-00</strain>
    </source>
</reference>
<keyword evidence="4" id="KW-1185">Reference proteome</keyword>
<dbReference type="EMBL" id="HG994593">
    <property type="protein sequence ID" value="CAF2853559.1"/>
    <property type="molecule type" value="Genomic_DNA"/>
</dbReference>
<dbReference type="AlphaFoldDB" id="A0A7R8CL95"/>
<name>A0A7R8CL95_LEPSM</name>
<evidence type="ECO:0000313" key="3">
    <source>
        <dbReference type="EMBL" id="CAF2853559.1"/>
    </source>
</evidence>
<keyword evidence="2" id="KW-0812">Transmembrane</keyword>
<keyword evidence="2" id="KW-1133">Transmembrane helix</keyword>
<keyword evidence="2" id="KW-0472">Membrane</keyword>
<feature type="region of interest" description="Disordered" evidence="1">
    <location>
        <begin position="1"/>
        <end position="22"/>
    </location>
</feature>